<evidence type="ECO:0000256" key="4">
    <source>
        <dbReference type="ARBA" id="ARBA00022475"/>
    </source>
</evidence>
<evidence type="ECO:0000256" key="1">
    <source>
        <dbReference type="ARBA" id="ARBA00004383"/>
    </source>
</evidence>
<keyword evidence="5" id="KW-0997">Cell inner membrane</keyword>
<dbReference type="GO" id="GO:0055085">
    <property type="term" value="P:transmembrane transport"/>
    <property type="evidence" value="ECO:0007669"/>
    <property type="project" value="InterPro"/>
</dbReference>
<keyword evidence="4" id="KW-1003">Cell membrane</keyword>
<evidence type="ECO:0000259" key="10">
    <source>
        <dbReference type="PROSITE" id="PS52015"/>
    </source>
</evidence>
<name>A0AAX2A7M5_9BACT</name>
<dbReference type="InterPro" id="IPR003538">
    <property type="entry name" value="TonB"/>
</dbReference>
<keyword evidence="9" id="KW-0472">Membrane</keyword>
<keyword evidence="6" id="KW-0812">Transmembrane</keyword>
<evidence type="ECO:0000313" key="14">
    <source>
        <dbReference type="Proteomes" id="UP000289193"/>
    </source>
</evidence>
<dbReference type="GO" id="GO:0005886">
    <property type="term" value="C:plasma membrane"/>
    <property type="evidence" value="ECO:0007669"/>
    <property type="project" value="UniProtKB-SubCell"/>
</dbReference>
<protein>
    <submittedName>
        <fullName evidence="11">Energy transduction protein TonB</fullName>
    </submittedName>
</protein>
<dbReference type="Gene3D" id="3.30.2420.10">
    <property type="entry name" value="TonB"/>
    <property type="match status" value="1"/>
</dbReference>
<proteinExistence type="inferred from homology"/>
<dbReference type="KEGG" id="hbv:ABIV_2154"/>
<feature type="domain" description="TonB C-terminal" evidence="10">
    <location>
        <begin position="117"/>
        <end position="208"/>
    </location>
</feature>
<comment type="similarity">
    <text evidence="2">Belongs to the TonB family.</text>
</comment>
<reference evidence="11 13" key="2">
    <citation type="submission" date="2018-07" db="EMBL/GenBank/DDBJ databases">
        <title>Complete genome of the Arcobacter bivalviorum type strain LMG 26154.</title>
        <authorList>
            <person name="Miller W.G."/>
            <person name="Yee E."/>
            <person name="Bono J.L."/>
        </authorList>
    </citation>
    <scope>NUCLEOTIDE SEQUENCE [LARGE SCALE GENOMIC DNA]</scope>
    <source>
        <strain evidence="11 13">LMG 26154</strain>
    </source>
</reference>
<accession>A0AAX2A7M5</accession>
<evidence type="ECO:0000313" key="12">
    <source>
        <dbReference type="EMBL" id="RXK10257.1"/>
    </source>
</evidence>
<dbReference type="SUPFAM" id="SSF74653">
    <property type="entry name" value="TolA/TonB C-terminal domain"/>
    <property type="match status" value="1"/>
</dbReference>
<dbReference type="RefSeq" id="WP_114839924.1">
    <property type="nucleotide sequence ID" value="NZ_CP031217.1"/>
</dbReference>
<dbReference type="Pfam" id="PF03544">
    <property type="entry name" value="TonB_C"/>
    <property type="match status" value="1"/>
</dbReference>
<evidence type="ECO:0000256" key="7">
    <source>
        <dbReference type="ARBA" id="ARBA00022927"/>
    </source>
</evidence>
<evidence type="ECO:0000313" key="11">
    <source>
        <dbReference type="EMBL" id="AXH13129.1"/>
    </source>
</evidence>
<dbReference type="GO" id="GO:0030288">
    <property type="term" value="C:outer membrane-bounded periplasmic space"/>
    <property type="evidence" value="ECO:0007669"/>
    <property type="project" value="InterPro"/>
</dbReference>
<keyword evidence="14" id="KW-1185">Reference proteome</keyword>
<gene>
    <name evidence="11" type="primary">tonB3</name>
    <name evidence="11" type="ORF">ABIV_2154</name>
    <name evidence="12" type="ORF">CRV05_07725</name>
</gene>
<dbReference type="InterPro" id="IPR051045">
    <property type="entry name" value="TonB-dependent_transducer"/>
</dbReference>
<sequence>MRILIAVAVSFIISVGMFILMQKMTSTQSEAIKKETKSVELNFLRDKKDTVVEKKQRVKPKEPVKKVEPKKLDMKTNLNQELNKNVKIKPLDISQNIDISSINSLTGAQINIGSNLLDANMLTALKRVNPRYPRRAKIKRQEGFVQLAFKIDSSGFVSEVQVVDSNPKGVFDEEASKAIKKWRFKPAKDDIPGSFKNATITFNFRLAK</sequence>
<keyword evidence="8" id="KW-1133">Transmembrane helix</keyword>
<evidence type="ECO:0000256" key="3">
    <source>
        <dbReference type="ARBA" id="ARBA00022448"/>
    </source>
</evidence>
<dbReference type="Proteomes" id="UP000289193">
    <property type="component" value="Unassembled WGS sequence"/>
</dbReference>
<dbReference type="EMBL" id="CP031217">
    <property type="protein sequence ID" value="AXH13129.1"/>
    <property type="molecule type" value="Genomic_DNA"/>
</dbReference>
<keyword evidence="3" id="KW-0813">Transport</keyword>
<dbReference type="PRINTS" id="PR01374">
    <property type="entry name" value="TONBPROTEIN"/>
</dbReference>
<evidence type="ECO:0000256" key="5">
    <source>
        <dbReference type="ARBA" id="ARBA00022519"/>
    </source>
</evidence>
<evidence type="ECO:0000313" key="13">
    <source>
        <dbReference type="Proteomes" id="UP000253850"/>
    </source>
</evidence>
<reference evidence="12 14" key="1">
    <citation type="submission" date="2017-10" db="EMBL/GenBank/DDBJ databases">
        <title>Genomics of the genus Arcobacter.</title>
        <authorList>
            <person name="Perez-Cataluna A."/>
            <person name="Figueras M.J."/>
        </authorList>
    </citation>
    <scope>NUCLEOTIDE SEQUENCE [LARGE SCALE GENOMIC DNA]</scope>
    <source>
        <strain evidence="12 14">CECT 7835</strain>
    </source>
</reference>
<dbReference type="GO" id="GO:0031992">
    <property type="term" value="F:energy transducer activity"/>
    <property type="evidence" value="ECO:0007669"/>
    <property type="project" value="InterPro"/>
</dbReference>
<organism evidence="12 14">
    <name type="scientific">Halarcobacter bivalviorum</name>
    <dbReference type="NCBI Taxonomy" id="663364"/>
    <lineage>
        <taxon>Bacteria</taxon>
        <taxon>Pseudomonadati</taxon>
        <taxon>Campylobacterota</taxon>
        <taxon>Epsilonproteobacteria</taxon>
        <taxon>Campylobacterales</taxon>
        <taxon>Arcobacteraceae</taxon>
        <taxon>Halarcobacter</taxon>
    </lineage>
</organism>
<evidence type="ECO:0000256" key="8">
    <source>
        <dbReference type="ARBA" id="ARBA00022989"/>
    </source>
</evidence>
<evidence type="ECO:0000256" key="6">
    <source>
        <dbReference type="ARBA" id="ARBA00022692"/>
    </source>
</evidence>
<dbReference type="PROSITE" id="PS52015">
    <property type="entry name" value="TONB_CTD"/>
    <property type="match status" value="1"/>
</dbReference>
<evidence type="ECO:0000256" key="9">
    <source>
        <dbReference type="ARBA" id="ARBA00023136"/>
    </source>
</evidence>
<dbReference type="InterPro" id="IPR037682">
    <property type="entry name" value="TonB_C"/>
</dbReference>
<evidence type="ECO:0000256" key="2">
    <source>
        <dbReference type="ARBA" id="ARBA00006555"/>
    </source>
</evidence>
<dbReference type="PANTHER" id="PTHR33446:SF14">
    <property type="entry name" value="PROTEIN TONB"/>
    <property type="match status" value="1"/>
</dbReference>
<dbReference type="GO" id="GO:0015891">
    <property type="term" value="P:siderophore transport"/>
    <property type="evidence" value="ECO:0007669"/>
    <property type="project" value="InterPro"/>
</dbReference>
<dbReference type="InterPro" id="IPR006260">
    <property type="entry name" value="TonB/TolA_C"/>
</dbReference>
<keyword evidence="7" id="KW-0653">Protein transport</keyword>
<dbReference type="PANTHER" id="PTHR33446">
    <property type="entry name" value="PROTEIN TONB-RELATED"/>
    <property type="match status" value="1"/>
</dbReference>
<dbReference type="Proteomes" id="UP000253850">
    <property type="component" value="Chromosome"/>
</dbReference>
<dbReference type="AlphaFoldDB" id="A0AAX2A7M5"/>
<dbReference type="NCBIfam" id="TIGR01352">
    <property type="entry name" value="tonB_Cterm"/>
    <property type="match status" value="1"/>
</dbReference>
<dbReference type="EMBL" id="PDKM01000003">
    <property type="protein sequence ID" value="RXK10257.1"/>
    <property type="molecule type" value="Genomic_DNA"/>
</dbReference>
<dbReference type="GO" id="GO:0015031">
    <property type="term" value="P:protein transport"/>
    <property type="evidence" value="ECO:0007669"/>
    <property type="project" value="UniProtKB-KW"/>
</dbReference>
<comment type="subcellular location">
    <subcellularLocation>
        <location evidence="1">Cell inner membrane</location>
        <topology evidence="1">Single-pass membrane protein</topology>
        <orientation evidence="1">Periplasmic side</orientation>
    </subcellularLocation>
</comment>